<comment type="caution">
    <text evidence="2">The sequence shown here is derived from an EMBL/GenBank/DDBJ whole genome shotgun (WGS) entry which is preliminary data.</text>
</comment>
<proteinExistence type="predicted"/>
<name>A0ABQ9X7N5_9EUKA</name>
<keyword evidence="3" id="KW-1185">Reference proteome</keyword>
<dbReference type="Proteomes" id="UP001281761">
    <property type="component" value="Unassembled WGS sequence"/>
</dbReference>
<dbReference type="EMBL" id="JARBJD010000192">
    <property type="protein sequence ID" value="KAK2947728.1"/>
    <property type="molecule type" value="Genomic_DNA"/>
</dbReference>
<reference evidence="2 3" key="1">
    <citation type="journal article" date="2022" name="bioRxiv">
        <title>Genomics of Preaxostyla Flagellates Illuminates Evolutionary Transitions and the Path Towards Mitochondrial Loss.</title>
        <authorList>
            <person name="Novak L.V.F."/>
            <person name="Treitli S.C."/>
            <person name="Pyrih J."/>
            <person name="Halakuc P."/>
            <person name="Pipaliya S.V."/>
            <person name="Vacek V."/>
            <person name="Brzon O."/>
            <person name="Soukal P."/>
            <person name="Eme L."/>
            <person name="Dacks J.B."/>
            <person name="Karnkowska A."/>
            <person name="Elias M."/>
            <person name="Hampl V."/>
        </authorList>
    </citation>
    <scope>NUCLEOTIDE SEQUENCE [LARGE SCALE GENOMIC DNA]</scope>
    <source>
        <strain evidence="2">NAU3</strain>
        <tissue evidence="2">Gut</tissue>
    </source>
</reference>
<evidence type="ECO:0000313" key="2">
    <source>
        <dbReference type="EMBL" id="KAK2947728.1"/>
    </source>
</evidence>
<sequence>MEWFIEVVLVLDNRLKQWPSAPPLTSDDIRIGNNRVAHIDPPPSTSSTLRENAFSSDLSVICELFLTSLLILEDLHSLNSPVDPDNRPLIMNRIMVDILDSFVASKDIVFPKETEVAYFDAIIEVIPELHANFGRESMTIIHAQIRRTFARLVVQFSQAGQWILPEHSLFRQKDVENSKEFVDAVKDALKRYSKEKVREEFDSFEGWKGLMRKIVANEETVCDISFLRTWIFRPTLTSLLSKHQHLMSLRPPSLPLPSAHLASSLTDHSLTSSESNQLPFQFRTETDDMSTIESSIVNSDLHRGSSSSLTLSQTDTDPSSASLSLEAQPPPSPDTQSSSSPARSDTVWMISTLHSLISAPLLHSSSQRSTDYPLFSDVVQSVHLQPDPNEKFNSSLFDEEDDETIINSLIRCFYVSAVHRNLSHIDDPPAFVDRLFWTLRSSRTRLRVQSFAMLMAIVGVIGVEIVSESQFHNLRFAFRDGTKEEQTFLLWFWMQRIRLASPTNVEKIVDDIDSFDFDGFLTADLSEVEMLDYSISFVEIFWTVRALDPTTRRWAKDFLLRFERQQNVLTRICQHFKTLRDSSPYERMLYNDFIRYTSLLSFDHGISFPDELTRIILFVPDLDSIIDPSLCLNHTSLNPKYRSSVFPIEVLFERQARSHPSAFLRANPEMITRDSPRFLHTPLFGLHSLLLRGLFHPLTDKGRSNLAILLSMDDLQDAMKIDTLDLFSLFPPPLVIRLFVGPSQPLLTRPDHQPILTGILPSLVATTAPFGDCVSLKWMFQNLLTPHRDDEEEVTRLRDCRDVVIALHWLSIPSRFDSPLLAHLPSLISSHPPSLRPSLFLERGIRSLVTCSVSSLLDDLIESNGSKNNQTIESVIQASIIIRLSPSLPHLSGSLLDHSLTMINHLRSPFPAVVSVTLEMFHRLVLTCSDEAKMKLVKHGLLDVVMVAVSQSSLSSSIDLAKRELADIGVDLAAVWSQMEEFK</sequence>
<organism evidence="2 3">
    <name type="scientific">Blattamonas nauphoetae</name>
    <dbReference type="NCBI Taxonomy" id="2049346"/>
    <lineage>
        <taxon>Eukaryota</taxon>
        <taxon>Metamonada</taxon>
        <taxon>Preaxostyla</taxon>
        <taxon>Oxymonadida</taxon>
        <taxon>Blattamonas</taxon>
    </lineage>
</organism>
<gene>
    <name evidence="2" type="ORF">BLNAU_17328</name>
</gene>
<feature type="compositionally biased region" description="Low complexity" evidence="1">
    <location>
        <begin position="334"/>
        <end position="343"/>
    </location>
</feature>
<protein>
    <submittedName>
        <fullName evidence="2">Uncharacterized protein</fullName>
    </submittedName>
</protein>
<feature type="region of interest" description="Disordered" evidence="1">
    <location>
        <begin position="301"/>
        <end position="343"/>
    </location>
</feature>
<accession>A0ABQ9X7N5</accession>
<feature type="compositionally biased region" description="Low complexity" evidence="1">
    <location>
        <begin position="305"/>
        <end position="320"/>
    </location>
</feature>
<evidence type="ECO:0000313" key="3">
    <source>
        <dbReference type="Proteomes" id="UP001281761"/>
    </source>
</evidence>
<evidence type="ECO:0000256" key="1">
    <source>
        <dbReference type="SAM" id="MobiDB-lite"/>
    </source>
</evidence>